<dbReference type="Gene3D" id="3.10.50.30">
    <property type="entry name" value="Transcription elongation factor, GreA/GreB, C-terminal domain"/>
    <property type="match status" value="1"/>
</dbReference>
<sequence>MTANPTEICILTTKDFTILEVMRDRCDAGSPLAPILKKKLETALVVFRDDVPENVATLSSRVTFTVDGSEADTRILSHDAMSSSVGTFQPISTARGLALLGMAEGEDFHLVDRNGREERIVLEKVQYQPESARRARESVVAQADAAHRKPALRLIRGAFYDQPPIAPAGTSGGDDPGPSAA</sequence>
<keyword evidence="1" id="KW-0418">Kinase</keyword>
<dbReference type="InterPro" id="IPR036953">
    <property type="entry name" value="GreA/GreB_C_sf"/>
</dbReference>
<proteinExistence type="predicted"/>
<dbReference type="GO" id="GO:0016301">
    <property type="term" value="F:kinase activity"/>
    <property type="evidence" value="ECO:0007669"/>
    <property type="project" value="UniProtKB-KW"/>
</dbReference>
<organism evidence="1 2">
    <name type="scientific">Mesorhizobium marinum</name>
    <dbReference type="NCBI Taxonomy" id="3228790"/>
    <lineage>
        <taxon>Bacteria</taxon>
        <taxon>Pseudomonadati</taxon>
        <taxon>Pseudomonadota</taxon>
        <taxon>Alphaproteobacteria</taxon>
        <taxon>Hyphomicrobiales</taxon>
        <taxon>Phyllobacteriaceae</taxon>
        <taxon>Mesorhizobium</taxon>
    </lineage>
</organism>
<keyword evidence="1" id="KW-0808">Transferase</keyword>
<protein>
    <submittedName>
        <fullName evidence="1">Nucleoside-diphosphate kinase</fullName>
    </submittedName>
</protein>
<dbReference type="EMBL" id="JBFOCI010000001">
    <property type="protein sequence ID" value="MEW9804746.1"/>
    <property type="molecule type" value="Genomic_DNA"/>
</dbReference>
<gene>
    <name evidence="1" type="ORF">ABUE31_01950</name>
</gene>
<keyword evidence="2" id="KW-1185">Reference proteome</keyword>
<evidence type="ECO:0000313" key="2">
    <source>
        <dbReference type="Proteomes" id="UP001556196"/>
    </source>
</evidence>
<accession>A0ABV3QUM0</accession>
<dbReference type="RefSeq" id="WP_367721799.1">
    <property type="nucleotide sequence ID" value="NZ_JBFOCI010000001.1"/>
</dbReference>
<dbReference type="Proteomes" id="UP001556196">
    <property type="component" value="Unassembled WGS sequence"/>
</dbReference>
<name>A0ABV3QUM0_9HYPH</name>
<comment type="caution">
    <text evidence="1">The sequence shown here is derived from an EMBL/GenBank/DDBJ whole genome shotgun (WGS) entry which is preliminary data.</text>
</comment>
<evidence type="ECO:0000313" key="1">
    <source>
        <dbReference type="EMBL" id="MEW9804746.1"/>
    </source>
</evidence>
<reference evidence="1 2" key="1">
    <citation type="submission" date="2024-06" db="EMBL/GenBank/DDBJ databases">
        <authorList>
            <person name="Tuo L."/>
        </authorList>
    </citation>
    <scope>NUCLEOTIDE SEQUENCE [LARGE SCALE GENOMIC DNA]</scope>
    <source>
        <strain evidence="1 2">ZMM04-5</strain>
    </source>
</reference>